<sequence>MKIVVTLVAMKLYSCQINVDQGKRTSSLISSNNKIFMDLRDVIREHALQFLPAKSLFRCRGVCRDWKFLILTPFFAHNQSNSFRAISGFFSQTSPNEPSFMSLDTIAYGVPDPSLNFLPEAVDIRTSSNGLLCCQGRTGYNAYYICNPATKIWQKLPKPDNDHGSDPAIVLVFEPSVLNFAAEYKLICAFPSELDGYEFEIYSSTDRSWRTSGEIFLNNLRIQPNSGVHANGIVYWMARNGRILAFDLSKERSQLLYGHGTLGVVGGRLWTASVHRQNLSLNLLSNAYTNTMQMHSRVKAWETHQITLDNSAFVEGCYPLDVVLLANDTVLLQGGEVLYCYNLKTKETKHLGNESDAGKRRIVSYVNSLVDI</sequence>
<evidence type="ECO:0000313" key="1">
    <source>
        <dbReference type="EMBL" id="KAJ4714435.1"/>
    </source>
</evidence>
<reference evidence="1 2" key="1">
    <citation type="journal article" date="2023" name="Science">
        <title>Complex scaffold remodeling in plant triterpene biosynthesis.</title>
        <authorList>
            <person name="De La Pena R."/>
            <person name="Hodgson H."/>
            <person name="Liu J.C."/>
            <person name="Stephenson M.J."/>
            <person name="Martin A.C."/>
            <person name="Owen C."/>
            <person name="Harkess A."/>
            <person name="Leebens-Mack J."/>
            <person name="Jimenez L.E."/>
            <person name="Osbourn A."/>
            <person name="Sattely E.S."/>
        </authorList>
    </citation>
    <scope>NUCLEOTIDE SEQUENCE [LARGE SCALE GENOMIC DNA]</scope>
    <source>
        <strain evidence="2">cv. JPN11</strain>
        <tissue evidence="1">Leaf</tissue>
    </source>
</reference>
<accession>A0ACC1XVV8</accession>
<gene>
    <name evidence="1" type="ORF">OWV82_012926</name>
</gene>
<proteinExistence type="predicted"/>
<comment type="caution">
    <text evidence="1">The sequence shown here is derived from an EMBL/GenBank/DDBJ whole genome shotgun (WGS) entry which is preliminary data.</text>
</comment>
<keyword evidence="2" id="KW-1185">Reference proteome</keyword>
<dbReference type="Proteomes" id="UP001164539">
    <property type="component" value="Chromosome 7"/>
</dbReference>
<organism evidence="1 2">
    <name type="scientific">Melia azedarach</name>
    <name type="common">Chinaberry tree</name>
    <dbReference type="NCBI Taxonomy" id="155640"/>
    <lineage>
        <taxon>Eukaryota</taxon>
        <taxon>Viridiplantae</taxon>
        <taxon>Streptophyta</taxon>
        <taxon>Embryophyta</taxon>
        <taxon>Tracheophyta</taxon>
        <taxon>Spermatophyta</taxon>
        <taxon>Magnoliopsida</taxon>
        <taxon>eudicotyledons</taxon>
        <taxon>Gunneridae</taxon>
        <taxon>Pentapetalae</taxon>
        <taxon>rosids</taxon>
        <taxon>malvids</taxon>
        <taxon>Sapindales</taxon>
        <taxon>Meliaceae</taxon>
        <taxon>Melia</taxon>
    </lineage>
</organism>
<name>A0ACC1XVV8_MELAZ</name>
<protein>
    <submittedName>
        <fullName evidence="1">F-box family protein</fullName>
    </submittedName>
</protein>
<evidence type="ECO:0000313" key="2">
    <source>
        <dbReference type="Proteomes" id="UP001164539"/>
    </source>
</evidence>
<dbReference type="EMBL" id="CM051400">
    <property type="protein sequence ID" value="KAJ4714435.1"/>
    <property type="molecule type" value="Genomic_DNA"/>
</dbReference>